<dbReference type="PANTHER" id="PTHR30532">
    <property type="entry name" value="IRON III DICITRATE-BINDING PERIPLASMIC PROTEIN"/>
    <property type="match status" value="1"/>
</dbReference>
<reference evidence="8 9" key="1">
    <citation type="submission" date="2020-06" db="EMBL/GenBank/DDBJ databases">
        <title>Oricola thermophila sp. nov. isolated from a tidal sediments.</title>
        <authorList>
            <person name="Kwon K.K."/>
            <person name="Yang S.-H."/>
            <person name="Park M.-J."/>
        </authorList>
    </citation>
    <scope>NUCLEOTIDE SEQUENCE [LARGE SCALE GENOMIC DNA]</scope>
    <source>
        <strain evidence="8 9">MEBiC13590</strain>
    </source>
</reference>
<name>A0A6N1V8E9_9HYPH</name>
<gene>
    <name evidence="8" type="ORF">HTY61_01520</name>
</gene>
<keyword evidence="5 6" id="KW-0732">Signal</keyword>
<dbReference type="KEGG" id="orm:HTY61_01520"/>
<accession>A0A6N1V8E9</accession>
<dbReference type="InterPro" id="IPR002491">
    <property type="entry name" value="ABC_transptr_periplasmic_BD"/>
</dbReference>
<keyword evidence="3" id="KW-0813">Transport</keyword>
<dbReference type="GO" id="GO:1901678">
    <property type="term" value="P:iron coordination entity transport"/>
    <property type="evidence" value="ECO:0007669"/>
    <property type="project" value="UniProtKB-ARBA"/>
</dbReference>
<comment type="similarity">
    <text evidence="2">Belongs to the bacterial solute-binding protein 8 family.</text>
</comment>
<sequence length="300" mass="31684">MKRFVPLLAAAVLAAAPALAESVAVETARGTVAVPSNPEKIVVFDVGALDTLDALGIRPAGTVEKVFVDYLDEATENAEAVGTLFEPDFEAVNALAPDLIVVGSRSAEQLEPLSKFAPTIDMTIWGNDVVGQARARLAAYGEIFGRQDEAKRLAGELDAGLERAKAAAAGKGTALIVLTNGPKISAYGKGSRFGWLHDELDLPQAVESVEEATHGEAISFEFIRNANPDWLLVIDRSAAIGAEGERAAETLDNALVAETTAWKKGQVIYLNAADLYVAAGGFRSLMNTFGLIEKGFRPSS</sequence>
<dbReference type="InterPro" id="IPR051313">
    <property type="entry name" value="Bact_iron-sidero_bind"/>
</dbReference>
<dbReference type="GO" id="GO:0030288">
    <property type="term" value="C:outer membrane-bounded periplasmic space"/>
    <property type="evidence" value="ECO:0007669"/>
    <property type="project" value="TreeGrafter"/>
</dbReference>
<proteinExistence type="inferred from homology"/>
<evidence type="ECO:0000256" key="6">
    <source>
        <dbReference type="SAM" id="SignalP"/>
    </source>
</evidence>
<feature type="domain" description="Fe/B12 periplasmic-binding" evidence="7">
    <location>
        <begin position="40"/>
        <end position="300"/>
    </location>
</feature>
<feature type="chain" id="PRO_5026724941" evidence="6">
    <location>
        <begin position="21"/>
        <end position="300"/>
    </location>
</feature>
<dbReference type="Gene3D" id="3.40.50.1980">
    <property type="entry name" value="Nitrogenase molybdenum iron protein domain"/>
    <property type="match status" value="2"/>
</dbReference>
<keyword evidence="4" id="KW-0406">Ion transport</keyword>
<dbReference type="Pfam" id="PF01497">
    <property type="entry name" value="Peripla_BP_2"/>
    <property type="match status" value="1"/>
</dbReference>
<dbReference type="SUPFAM" id="SSF53807">
    <property type="entry name" value="Helical backbone' metal receptor"/>
    <property type="match status" value="1"/>
</dbReference>
<dbReference type="CDD" id="cd01140">
    <property type="entry name" value="FatB"/>
    <property type="match status" value="1"/>
</dbReference>
<keyword evidence="9" id="KW-1185">Reference proteome</keyword>
<dbReference type="InterPro" id="IPR033870">
    <property type="entry name" value="FatB"/>
</dbReference>
<evidence type="ECO:0000259" key="7">
    <source>
        <dbReference type="PROSITE" id="PS50983"/>
    </source>
</evidence>
<keyword evidence="4" id="KW-0410">Iron transport</keyword>
<protein>
    <submittedName>
        <fullName evidence="8">Siderophore ABC transporter substrate-binding protein</fullName>
    </submittedName>
</protein>
<evidence type="ECO:0000313" key="9">
    <source>
        <dbReference type="Proteomes" id="UP000509367"/>
    </source>
</evidence>
<evidence type="ECO:0000313" key="8">
    <source>
        <dbReference type="EMBL" id="QKV17236.1"/>
    </source>
</evidence>
<dbReference type="RefSeq" id="WP_175275132.1">
    <property type="nucleotide sequence ID" value="NZ_CP054836.1"/>
</dbReference>
<evidence type="ECO:0000256" key="5">
    <source>
        <dbReference type="ARBA" id="ARBA00022729"/>
    </source>
</evidence>
<evidence type="ECO:0000256" key="4">
    <source>
        <dbReference type="ARBA" id="ARBA00022496"/>
    </source>
</evidence>
<dbReference type="PROSITE" id="PS50983">
    <property type="entry name" value="FE_B12_PBP"/>
    <property type="match status" value="1"/>
</dbReference>
<keyword evidence="4" id="KW-0408">Iron</keyword>
<dbReference type="Proteomes" id="UP000509367">
    <property type="component" value="Chromosome"/>
</dbReference>
<feature type="signal peptide" evidence="6">
    <location>
        <begin position="1"/>
        <end position="20"/>
    </location>
</feature>
<dbReference type="PANTHER" id="PTHR30532:SF28">
    <property type="entry name" value="PETROBACTIN-BINDING PROTEIN YCLQ"/>
    <property type="match status" value="1"/>
</dbReference>
<evidence type="ECO:0000256" key="1">
    <source>
        <dbReference type="ARBA" id="ARBA00004196"/>
    </source>
</evidence>
<dbReference type="EMBL" id="CP054836">
    <property type="protein sequence ID" value="QKV17236.1"/>
    <property type="molecule type" value="Genomic_DNA"/>
</dbReference>
<evidence type="ECO:0000256" key="3">
    <source>
        <dbReference type="ARBA" id="ARBA00022448"/>
    </source>
</evidence>
<evidence type="ECO:0000256" key="2">
    <source>
        <dbReference type="ARBA" id="ARBA00008814"/>
    </source>
</evidence>
<dbReference type="AlphaFoldDB" id="A0A6N1V8E9"/>
<comment type="subcellular location">
    <subcellularLocation>
        <location evidence="1">Cell envelope</location>
    </subcellularLocation>
</comment>
<organism evidence="8 9">
    <name type="scientific">Oricola thermophila</name>
    <dbReference type="NCBI Taxonomy" id="2742145"/>
    <lineage>
        <taxon>Bacteria</taxon>
        <taxon>Pseudomonadati</taxon>
        <taxon>Pseudomonadota</taxon>
        <taxon>Alphaproteobacteria</taxon>
        <taxon>Hyphomicrobiales</taxon>
        <taxon>Ahrensiaceae</taxon>
        <taxon>Oricola</taxon>
    </lineage>
</organism>